<protein>
    <submittedName>
        <fullName evidence="1">Uncharacterized protein</fullName>
    </submittedName>
</protein>
<organism evidence="1 2">
    <name type="scientific">Endozoicomonas elysicola</name>
    <dbReference type="NCBI Taxonomy" id="305900"/>
    <lineage>
        <taxon>Bacteria</taxon>
        <taxon>Pseudomonadati</taxon>
        <taxon>Pseudomonadota</taxon>
        <taxon>Gammaproteobacteria</taxon>
        <taxon>Oceanospirillales</taxon>
        <taxon>Endozoicomonadaceae</taxon>
        <taxon>Endozoicomonas</taxon>
    </lineage>
</organism>
<dbReference type="AlphaFoldDB" id="A0A081KGW5"/>
<dbReference type="Proteomes" id="UP000027997">
    <property type="component" value="Unassembled WGS sequence"/>
</dbReference>
<proteinExistence type="predicted"/>
<dbReference type="EMBL" id="JOJP01000001">
    <property type="protein sequence ID" value="KEI73391.1"/>
    <property type="molecule type" value="Genomic_DNA"/>
</dbReference>
<sequence>MRPYSPSCPIGPFRFYPPGFEGGHPNGCGPQHPFQWPEKDSNFFIRAQVGMTSVPCGNYSQPRPANIGWQPELGHYSQTAASASKDIGNRFFINHTDGHAASHRVAETSGYRFPAANAAVRRYCTGDLFTPIGSSEKVSNLTGASKSLNASSQGTTSVSELDNFELTDEFPEDHARTKINSKKKRKKKKKSGEDIDWSFFDRLKDPDKQHFNSASASSFYCYRKGTNGPFRGVQVVDRMPKKLDSPASQQDGASLGDYLWDSVTSELSEEREASIERDELTLIPFKKGQEKESFFSFLVVAKSVKNGSSLNDHHNFLGRMESSSLPEYFKAFFRQFCDEQIMRTSPTNDEIKTFHSFPIGFIRMVIEQAMQSKDLSRAIQDFKPGSRK</sequence>
<name>A0A081KGW5_9GAMM</name>
<accession>A0A081KGW5</accession>
<evidence type="ECO:0000313" key="2">
    <source>
        <dbReference type="Proteomes" id="UP000027997"/>
    </source>
</evidence>
<comment type="caution">
    <text evidence="1">The sequence shown here is derived from an EMBL/GenBank/DDBJ whole genome shotgun (WGS) entry which is preliminary data.</text>
</comment>
<reference evidence="1 2" key="1">
    <citation type="submission" date="2014-06" db="EMBL/GenBank/DDBJ databases">
        <title>Whole Genome Sequences of Three Symbiotic Endozoicomonas Bacteria.</title>
        <authorList>
            <person name="Neave M.J."/>
            <person name="Apprill A."/>
            <person name="Voolstra C.R."/>
        </authorList>
    </citation>
    <scope>NUCLEOTIDE SEQUENCE [LARGE SCALE GENOMIC DNA]</scope>
    <source>
        <strain evidence="1 2">DSM 22380</strain>
    </source>
</reference>
<evidence type="ECO:0000313" key="1">
    <source>
        <dbReference type="EMBL" id="KEI73391.1"/>
    </source>
</evidence>
<keyword evidence="2" id="KW-1185">Reference proteome</keyword>
<gene>
    <name evidence="1" type="ORF">GV64_24075</name>
</gene>